<name>A0ABU1ZME3_9BURK</name>
<dbReference type="EMBL" id="JAVDXO010000004">
    <property type="protein sequence ID" value="MDR7306724.1"/>
    <property type="molecule type" value="Genomic_DNA"/>
</dbReference>
<comment type="caution">
    <text evidence="1">The sequence shown here is derived from an EMBL/GenBank/DDBJ whole genome shotgun (WGS) entry which is preliminary data.</text>
</comment>
<protein>
    <submittedName>
        <fullName evidence="1">Uncharacterized protein</fullName>
    </submittedName>
</protein>
<gene>
    <name evidence="1" type="ORF">J2X15_002010</name>
</gene>
<sequence length="29" mass="2970">MLASYHAGMLWSDAQIAGVRAQLIPAAGA</sequence>
<dbReference type="Proteomes" id="UP001268089">
    <property type="component" value="Unassembled WGS sequence"/>
</dbReference>
<evidence type="ECO:0000313" key="1">
    <source>
        <dbReference type="EMBL" id="MDR7306724.1"/>
    </source>
</evidence>
<reference evidence="1 2" key="1">
    <citation type="submission" date="2023-07" db="EMBL/GenBank/DDBJ databases">
        <title>Sorghum-associated microbial communities from plants grown in Nebraska, USA.</title>
        <authorList>
            <person name="Schachtman D."/>
        </authorList>
    </citation>
    <scope>NUCLEOTIDE SEQUENCE [LARGE SCALE GENOMIC DNA]</scope>
    <source>
        <strain evidence="1 2">BE308</strain>
    </source>
</reference>
<proteinExistence type="predicted"/>
<keyword evidence="2" id="KW-1185">Reference proteome</keyword>
<accession>A0ABU1ZME3</accession>
<organism evidence="1 2">
    <name type="scientific">Rhodoferax saidenbachensis</name>
    <dbReference type="NCBI Taxonomy" id="1484693"/>
    <lineage>
        <taxon>Bacteria</taxon>
        <taxon>Pseudomonadati</taxon>
        <taxon>Pseudomonadota</taxon>
        <taxon>Betaproteobacteria</taxon>
        <taxon>Burkholderiales</taxon>
        <taxon>Comamonadaceae</taxon>
        <taxon>Rhodoferax</taxon>
    </lineage>
</organism>
<evidence type="ECO:0000313" key="2">
    <source>
        <dbReference type="Proteomes" id="UP001268089"/>
    </source>
</evidence>